<keyword evidence="2" id="KW-1185">Reference proteome</keyword>
<dbReference type="PROSITE" id="PS51257">
    <property type="entry name" value="PROKAR_LIPOPROTEIN"/>
    <property type="match status" value="1"/>
</dbReference>
<proteinExistence type="predicted"/>
<dbReference type="Proteomes" id="UP000295096">
    <property type="component" value="Unassembled WGS sequence"/>
</dbReference>
<evidence type="ECO:0000313" key="2">
    <source>
        <dbReference type="Proteomes" id="UP000295096"/>
    </source>
</evidence>
<organism evidence="1 2">
    <name type="scientific">Dankookia rubra</name>
    <dbReference type="NCBI Taxonomy" id="1442381"/>
    <lineage>
        <taxon>Bacteria</taxon>
        <taxon>Pseudomonadati</taxon>
        <taxon>Pseudomonadota</taxon>
        <taxon>Alphaproteobacteria</taxon>
        <taxon>Acetobacterales</taxon>
        <taxon>Roseomonadaceae</taxon>
        <taxon>Dankookia</taxon>
    </lineage>
</organism>
<dbReference type="EMBL" id="SMSJ01000003">
    <property type="protein sequence ID" value="TDH63963.1"/>
    <property type="molecule type" value="Genomic_DNA"/>
</dbReference>
<dbReference type="AlphaFoldDB" id="A0A4R5QLG3"/>
<reference evidence="1 2" key="1">
    <citation type="journal article" date="2016" name="J. Microbiol.">
        <title>Dankookia rubra gen. nov., sp. nov., an alphaproteobacterium isolated from sediment of a shallow stream.</title>
        <authorList>
            <person name="Kim W.H."/>
            <person name="Kim D.H."/>
            <person name="Kang K."/>
            <person name="Ahn T.Y."/>
        </authorList>
    </citation>
    <scope>NUCLEOTIDE SEQUENCE [LARGE SCALE GENOMIC DNA]</scope>
    <source>
        <strain evidence="1 2">JCM30602</strain>
    </source>
</reference>
<protein>
    <submittedName>
        <fullName evidence="1">Uncharacterized protein</fullName>
    </submittedName>
</protein>
<gene>
    <name evidence="1" type="ORF">E2C06_03810</name>
</gene>
<dbReference type="OrthoDB" id="7270375at2"/>
<name>A0A4R5QLG3_9PROT</name>
<comment type="caution">
    <text evidence="1">The sequence shown here is derived from an EMBL/GenBank/DDBJ whole genome shotgun (WGS) entry which is preliminary data.</text>
</comment>
<evidence type="ECO:0000313" key="1">
    <source>
        <dbReference type="EMBL" id="TDH63963.1"/>
    </source>
</evidence>
<sequence length="139" mass="14916">MRHGSLLPLLLLLACAGDPQPAEPVPDLAELTSKAPEIGGLVRAAQLCGLVVSQPAQERAARIEEAALEVRRRDGGTQARDAFLRSLAPPHFDPKQRGRDRAAWCTEQGPAVRRMDGMLNSPEGTALVQRAEAARASLH</sequence>
<accession>A0A4R5QLG3</accession>
<dbReference type="RefSeq" id="WP_133287243.1">
    <property type="nucleotide sequence ID" value="NZ_SMSJ01000003.1"/>
</dbReference>